<evidence type="ECO:0000313" key="4">
    <source>
        <dbReference type="EMBL" id="ADD08800.1"/>
    </source>
</evidence>
<feature type="domain" description="Fe-S hydro-lyase tartrate dehydratase beta-type catalytic" evidence="3">
    <location>
        <begin position="12"/>
        <end position="174"/>
    </location>
</feature>
<dbReference type="PANTHER" id="PTHR43351">
    <property type="entry name" value="L(+)-TARTRATE DEHYDRATASE SUBUNIT BETA"/>
    <property type="match status" value="1"/>
</dbReference>
<dbReference type="NCBIfam" id="TIGR00723">
    <property type="entry name" value="ttdB_fumA_fumB"/>
    <property type="match status" value="1"/>
</dbReference>
<dbReference type="HOGENOM" id="CLU_098588_0_0_2"/>
<dbReference type="PANTHER" id="PTHR43351:SF2">
    <property type="entry name" value="L(+)-TARTRATE DEHYDRATASE SUBUNIT BETA-RELATED"/>
    <property type="match status" value="1"/>
</dbReference>
<proteinExistence type="inferred from homology"/>
<comment type="similarity">
    <text evidence="1">Belongs to the class-I fumarase family.</text>
</comment>
<evidence type="ECO:0000256" key="1">
    <source>
        <dbReference type="ARBA" id="ARBA00008876"/>
    </source>
</evidence>
<dbReference type="EC" id="4.2.1.2" evidence="4"/>
<dbReference type="AlphaFoldDB" id="D3T9M1"/>
<reference evidence="4" key="1">
    <citation type="submission" date="2010-02" db="EMBL/GenBank/DDBJ databases">
        <title>Complete sequence of Aciduliprofundum boonei T469.</title>
        <authorList>
            <consortium name="US DOE Joint Genome Institute"/>
            <person name="Lucas S."/>
            <person name="Copeland A."/>
            <person name="Lapidus A."/>
            <person name="Cheng J.-F."/>
            <person name="Bruce D."/>
            <person name="Goodwin L."/>
            <person name="Pitluck S."/>
            <person name="Saunders E."/>
            <person name="Detter J.C."/>
            <person name="Han C."/>
            <person name="Tapia R."/>
            <person name="Land M."/>
            <person name="Hauser L."/>
            <person name="Kyrpides N."/>
            <person name="Mikhailova N."/>
            <person name="Flores G."/>
            <person name="Reysenbach A.-L."/>
            <person name="Woyke T."/>
        </authorList>
    </citation>
    <scope>NUCLEOTIDE SEQUENCE</scope>
    <source>
        <strain evidence="4">T469</strain>
    </source>
</reference>
<dbReference type="Pfam" id="PF05683">
    <property type="entry name" value="Fumerase_C"/>
    <property type="match status" value="1"/>
</dbReference>
<evidence type="ECO:0000313" key="5">
    <source>
        <dbReference type="Proteomes" id="UP000001400"/>
    </source>
</evidence>
<sequence>MEYHEKTPIMDARKYKLGDVIYVTGEIVLARDEAHKKLLEEGAPLDLKGSVIYHCGPVVTKKNGEWKVVAAGPTTSIRMEIFEDEFIAKFHPGIIVGKGGMGERTLKALKEHGAVYAAYTGGCGALAAERIKGVKEVHFLDELGIPEAVWVFKVEEFGPLVVTMDAHGNSYYDNVDEEAKKNLDALLKKIESES</sequence>
<dbReference type="GO" id="GO:0004333">
    <property type="term" value="F:fumarate hydratase activity"/>
    <property type="evidence" value="ECO:0007669"/>
    <property type="project" value="UniProtKB-EC"/>
</dbReference>
<keyword evidence="5" id="KW-1185">Reference proteome</keyword>
<dbReference type="GeneID" id="8827948"/>
<evidence type="ECO:0000259" key="3">
    <source>
        <dbReference type="Pfam" id="PF05683"/>
    </source>
</evidence>
<dbReference type="OrthoDB" id="34134at2157"/>
<dbReference type="InterPro" id="IPR004647">
    <property type="entry name" value="Fe-S_hydro-lyase_TtdB-typ_cat"/>
</dbReference>
<dbReference type="RefSeq" id="WP_012997290.1">
    <property type="nucleotide sequence ID" value="NC_013926.1"/>
</dbReference>
<evidence type="ECO:0000256" key="2">
    <source>
        <dbReference type="ARBA" id="ARBA00023239"/>
    </source>
</evidence>
<dbReference type="EMBL" id="CP001941">
    <property type="protein sequence ID" value="ADD08800.1"/>
    <property type="molecule type" value="Genomic_DNA"/>
</dbReference>
<dbReference type="SUPFAM" id="SSF117457">
    <property type="entry name" value="FumA C-terminal domain-like"/>
    <property type="match status" value="1"/>
</dbReference>
<keyword evidence="2 4" id="KW-0456">Lyase</keyword>
<dbReference type="Proteomes" id="UP000001400">
    <property type="component" value="Chromosome"/>
</dbReference>
<dbReference type="InterPro" id="IPR036660">
    <property type="entry name" value="Fe-S_hydroAse_TtdB_cat_sf"/>
</dbReference>
<protein>
    <submittedName>
        <fullName evidence="4">Hydro-lyase, Fe-S type, tartrate/fumarate subfamily, beta subunit</fullName>
        <ecNumber evidence="4">4.2.1.2</ecNumber>
    </submittedName>
</protein>
<name>D3T9M1_ACIB4</name>
<dbReference type="Gene3D" id="3.20.130.10">
    <property type="entry name" value="Fe-S hydro-lyase, tartrate dehydratase beta-type, catalytic domain"/>
    <property type="match status" value="1"/>
</dbReference>
<accession>D3T9M1</accession>
<dbReference type="KEGG" id="abi:Aboo_0991"/>
<organism evidence="4 5">
    <name type="scientific">Aciduliprofundum boonei (strain DSM 19572 / T469)</name>
    <dbReference type="NCBI Taxonomy" id="439481"/>
    <lineage>
        <taxon>Archaea</taxon>
        <taxon>Methanobacteriati</taxon>
        <taxon>Thermoplasmatota</taxon>
        <taxon>DHVE2 group</taxon>
        <taxon>Candidatus Aciduliprofundum</taxon>
    </lineage>
</organism>
<gene>
    <name evidence="4" type="ordered locus">Aboo_0991</name>
</gene>